<sequence length="171" mass="20055">MRYTVKSATTEDGPFLEALYQNSRWEEVRAWGWDPQQAEAFLRLQWLAKRQSYAMQYPHAEYRLVTVNDSAAGAYLLNEEPWQIRIVDIAFMQLYRNRGLGTLLLKALQQEAKQREADLLLSVQTHNPARRLYERLGFKETGCDDAGMYLSMRWNYESGYQTAKSKEDNDE</sequence>
<evidence type="ECO:0000256" key="2">
    <source>
        <dbReference type="ARBA" id="ARBA00023315"/>
    </source>
</evidence>
<feature type="domain" description="N-acetyltransferase" evidence="3">
    <location>
        <begin position="3"/>
        <end position="157"/>
    </location>
</feature>
<dbReference type="Pfam" id="PF00583">
    <property type="entry name" value="Acetyltransf_1"/>
    <property type="match status" value="1"/>
</dbReference>
<reference evidence="5" key="1">
    <citation type="journal article" date="2019" name="Int. J. Syst. Evol. Microbiol.">
        <title>The Global Catalogue of Microorganisms (GCM) 10K type strain sequencing project: providing services to taxonomists for standard genome sequencing and annotation.</title>
        <authorList>
            <consortium name="The Broad Institute Genomics Platform"/>
            <consortium name="The Broad Institute Genome Sequencing Center for Infectious Disease"/>
            <person name="Wu L."/>
            <person name="Ma J."/>
        </authorList>
    </citation>
    <scope>NUCLEOTIDE SEQUENCE [LARGE SCALE GENOMIC DNA]</scope>
    <source>
        <strain evidence="5">CGMCC 4.1641</strain>
    </source>
</reference>
<evidence type="ECO:0000313" key="5">
    <source>
        <dbReference type="Proteomes" id="UP001595755"/>
    </source>
</evidence>
<dbReference type="Gene3D" id="3.40.630.30">
    <property type="match status" value="1"/>
</dbReference>
<dbReference type="GO" id="GO:0016746">
    <property type="term" value="F:acyltransferase activity"/>
    <property type="evidence" value="ECO:0007669"/>
    <property type="project" value="UniProtKB-KW"/>
</dbReference>
<dbReference type="InterPro" id="IPR050680">
    <property type="entry name" value="YpeA/RimI_acetyltransf"/>
</dbReference>
<dbReference type="EC" id="2.3.-.-" evidence="4"/>
<dbReference type="EMBL" id="JBHSED010000070">
    <property type="protein sequence ID" value="MFC4306965.1"/>
    <property type="molecule type" value="Genomic_DNA"/>
</dbReference>
<keyword evidence="1 4" id="KW-0808">Transferase</keyword>
<dbReference type="PANTHER" id="PTHR43420:SF51">
    <property type="entry name" value="PEPTIDYL-LYSINE N-ACETYLTRANSFERASE YIAC"/>
    <property type="match status" value="1"/>
</dbReference>
<evidence type="ECO:0000256" key="1">
    <source>
        <dbReference type="ARBA" id="ARBA00022679"/>
    </source>
</evidence>
<dbReference type="SUPFAM" id="SSF55729">
    <property type="entry name" value="Acyl-CoA N-acyltransferases (Nat)"/>
    <property type="match status" value="1"/>
</dbReference>
<dbReference type="Proteomes" id="UP001595755">
    <property type="component" value="Unassembled WGS sequence"/>
</dbReference>
<dbReference type="PANTHER" id="PTHR43420">
    <property type="entry name" value="ACETYLTRANSFERASE"/>
    <property type="match status" value="1"/>
</dbReference>
<proteinExistence type="predicted"/>
<name>A0ABV8SI69_9BACL</name>
<protein>
    <submittedName>
        <fullName evidence="4">GNAT family N-acetyltransferase</fullName>
        <ecNumber evidence="4">2.3.-.-</ecNumber>
    </submittedName>
</protein>
<dbReference type="RefSeq" id="WP_204604144.1">
    <property type="nucleotide sequence ID" value="NZ_JBHSED010000070.1"/>
</dbReference>
<gene>
    <name evidence="4" type="ORF">ACFO1S_26435</name>
</gene>
<evidence type="ECO:0000313" key="4">
    <source>
        <dbReference type="EMBL" id="MFC4306965.1"/>
    </source>
</evidence>
<accession>A0ABV8SI69</accession>
<organism evidence="4 5">
    <name type="scientific">Cohnella boryungensis</name>
    <dbReference type="NCBI Taxonomy" id="768479"/>
    <lineage>
        <taxon>Bacteria</taxon>
        <taxon>Bacillati</taxon>
        <taxon>Bacillota</taxon>
        <taxon>Bacilli</taxon>
        <taxon>Bacillales</taxon>
        <taxon>Paenibacillaceae</taxon>
        <taxon>Cohnella</taxon>
    </lineage>
</organism>
<dbReference type="PROSITE" id="PS51186">
    <property type="entry name" value="GNAT"/>
    <property type="match status" value="1"/>
</dbReference>
<keyword evidence="5" id="KW-1185">Reference proteome</keyword>
<evidence type="ECO:0000259" key="3">
    <source>
        <dbReference type="PROSITE" id="PS51186"/>
    </source>
</evidence>
<dbReference type="InterPro" id="IPR000182">
    <property type="entry name" value="GNAT_dom"/>
</dbReference>
<keyword evidence="2 4" id="KW-0012">Acyltransferase</keyword>
<dbReference type="InterPro" id="IPR016181">
    <property type="entry name" value="Acyl_CoA_acyltransferase"/>
</dbReference>
<dbReference type="CDD" id="cd04301">
    <property type="entry name" value="NAT_SF"/>
    <property type="match status" value="1"/>
</dbReference>
<comment type="caution">
    <text evidence="4">The sequence shown here is derived from an EMBL/GenBank/DDBJ whole genome shotgun (WGS) entry which is preliminary data.</text>
</comment>